<dbReference type="OrthoDB" id="7268746at2"/>
<organism evidence="1 2">
    <name type="scientific">Salinimonas iocasae</name>
    <dbReference type="NCBI Taxonomy" id="2572577"/>
    <lineage>
        <taxon>Bacteria</taxon>
        <taxon>Pseudomonadati</taxon>
        <taxon>Pseudomonadota</taxon>
        <taxon>Gammaproteobacteria</taxon>
        <taxon>Alteromonadales</taxon>
        <taxon>Alteromonadaceae</taxon>
        <taxon>Alteromonas/Salinimonas group</taxon>
        <taxon>Salinimonas</taxon>
    </lineage>
</organism>
<dbReference type="RefSeq" id="WP_139754949.1">
    <property type="nucleotide sequence ID" value="NZ_CP039852.1"/>
</dbReference>
<sequence length="120" mass="14153">MNQLKRNFVLSKEFSENSFISIFHESQTWNDVEYFKLENYLYEECEKHSSISAIPREVLLPATRIYSYLSNAIGCHLDPNDGFEIIGISQNQLYQRRERLQLVFEGFFQGEMPAKKNLGY</sequence>
<name>A0A5B7Y8Q3_9ALTE</name>
<dbReference type="EMBL" id="CP039852">
    <property type="protein sequence ID" value="QCZ92187.1"/>
    <property type="molecule type" value="Genomic_DNA"/>
</dbReference>
<dbReference type="Proteomes" id="UP000304912">
    <property type="component" value="Chromosome"/>
</dbReference>
<gene>
    <name evidence="1" type="ORF">FBQ74_01270</name>
</gene>
<keyword evidence="2" id="KW-1185">Reference proteome</keyword>
<dbReference type="Pfam" id="PF15592">
    <property type="entry name" value="Imm41"/>
    <property type="match status" value="1"/>
</dbReference>
<dbReference type="KEGG" id="salk:FBQ74_01270"/>
<proteinExistence type="predicted"/>
<reference evidence="1 2" key="1">
    <citation type="submission" date="2019-04" db="EMBL/GenBank/DDBJ databases">
        <title>Salinimonas iocasae sp. nov., a halophilic bacterium isolated from the outer tube casing of tubeworms in Okinawa Trough.</title>
        <authorList>
            <person name="Zhang H."/>
            <person name="Wang H."/>
            <person name="Li C."/>
        </authorList>
    </citation>
    <scope>NUCLEOTIDE SEQUENCE [LARGE SCALE GENOMIC DNA]</scope>
    <source>
        <strain evidence="1 2">KX18D6</strain>
    </source>
</reference>
<dbReference type="AlphaFoldDB" id="A0A5B7Y8Q3"/>
<dbReference type="InterPro" id="IPR028959">
    <property type="entry name" value="Imm41"/>
</dbReference>
<evidence type="ECO:0000313" key="1">
    <source>
        <dbReference type="EMBL" id="QCZ92187.1"/>
    </source>
</evidence>
<protein>
    <submittedName>
        <fullName evidence="1">Uncharacterized protein</fullName>
    </submittedName>
</protein>
<evidence type="ECO:0000313" key="2">
    <source>
        <dbReference type="Proteomes" id="UP000304912"/>
    </source>
</evidence>
<accession>A0A5B7Y8Q3</accession>